<feature type="coiled-coil region" evidence="1">
    <location>
        <begin position="27"/>
        <end position="54"/>
    </location>
</feature>
<evidence type="ECO:0000256" key="1">
    <source>
        <dbReference type="SAM" id="Coils"/>
    </source>
</evidence>
<comment type="caution">
    <text evidence="3">The sequence shown here is derived from an EMBL/GenBank/DDBJ whole genome shotgun (WGS) entry which is preliminary data.</text>
</comment>
<keyword evidence="1" id="KW-0175">Coiled coil</keyword>
<keyword evidence="4" id="KW-1185">Reference proteome</keyword>
<accession>A0A7X3S5X0</accession>
<dbReference type="EMBL" id="WUMV01000001">
    <property type="protein sequence ID" value="MXN63512.1"/>
    <property type="molecule type" value="Genomic_DNA"/>
</dbReference>
<dbReference type="RefSeq" id="WP_160773763.1">
    <property type="nucleotide sequence ID" value="NZ_WUMV01000001.1"/>
</dbReference>
<dbReference type="AlphaFoldDB" id="A0A7X3S5X0"/>
<name>A0A7X3S5X0_9HYPH</name>
<gene>
    <name evidence="3" type="ORF">GR183_01225</name>
</gene>
<dbReference type="Proteomes" id="UP000433101">
    <property type="component" value="Unassembled WGS sequence"/>
</dbReference>
<proteinExistence type="predicted"/>
<evidence type="ECO:0000313" key="4">
    <source>
        <dbReference type="Proteomes" id="UP000433101"/>
    </source>
</evidence>
<protein>
    <recommendedName>
        <fullName evidence="5">Cell division protein FtsL</fullName>
    </recommendedName>
</protein>
<feature type="region of interest" description="Disordered" evidence="2">
    <location>
        <begin position="99"/>
        <end position="118"/>
    </location>
</feature>
<sequence>MTRYLNLVFVLVVLIAAGTVFDMKHAAELSAEEVAALKRQIAEEREQIQLLKAEWSLLNRPDRLQGLVERYNAYLELEPLTAEQITLLEDLPVKPVDLEPVNSDSPLGGYAGDVPSIQ</sequence>
<reference evidence="3 4" key="1">
    <citation type="submission" date="2019-12" db="EMBL/GenBank/DDBJ databases">
        <authorList>
            <person name="Li M."/>
        </authorList>
    </citation>
    <scope>NUCLEOTIDE SEQUENCE [LARGE SCALE GENOMIC DNA]</scope>
    <source>
        <strain evidence="3 4">GBMRC 2046</strain>
    </source>
</reference>
<evidence type="ECO:0008006" key="5">
    <source>
        <dbReference type="Google" id="ProtNLM"/>
    </source>
</evidence>
<organism evidence="3 4">
    <name type="scientific">Stappia sediminis</name>
    <dbReference type="NCBI Taxonomy" id="2692190"/>
    <lineage>
        <taxon>Bacteria</taxon>
        <taxon>Pseudomonadati</taxon>
        <taxon>Pseudomonadota</taxon>
        <taxon>Alphaproteobacteria</taxon>
        <taxon>Hyphomicrobiales</taxon>
        <taxon>Stappiaceae</taxon>
        <taxon>Stappia</taxon>
    </lineage>
</organism>
<evidence type="ECO:0000256" key="2">
    <source>
        <dbReference type="SAM" id="MobiDB-lite"/>
    </source>
</evidence>
<evidence type="ECO:0000313" key="3">
    <source>
        <dbReference type="EMBL" id="MXN63512.1"/>
    </source>
</evidence>